<dbReference type="AlphaFoldDB" id="A0AAQ1ZI46"/>
<organism evidence="7 8">
    <name type="scientific">Segatella buccae</name>
    <dbReference type="NCBI Taxonomy" id="28126"/>
    <lineage>
        <taxon>Bacteria</taxon>
        <taxon>Pseudomonadati</taxon>
        <taxon>Bacteroidota</taxon>
        <taxon>Bacteroidia</taxon>
        <taxon>Bacteroidales</taxon>
        <taxon>Prevotellaceae</taxon>
        <taxon>Segatella</taxon>
    </lineage>
</organism>
<dbReference type="InterPro" id="IPR044666">
    <property type="entry name" value="Cyclophilin_A-like"/>
</dbReference>
<comment type="similarity">
    <text evidence="2 5">Belongs to the cyclophilin-type PPIase family.</text>
</comment>
<dbReference type="InterPro" id="IPR024936">
    <property type="entry name" value="Cyclophilin-type_PPIase"/>
</dbReference>
<dbReference type="Proteomes" id="UP000255283">
    <property type="component" value="Unassembled WGS sequence"/>
</dbReference>
<dbReference type="InterPro" id="IPR029000">
    <property type="entry name" value="Cyclophilin-like_dom_sf"/>
</dbReference>
<dbReference type="EC" id="5.2.1.8" evidence="5"/>
<dbReference type="PANTHER" id="PTHR45625">
    <property type="entry name" value="PEPTIDYL-PROLYL CIS-TRANS ISOMERASE-RELATED"/>
    <property type="match status" value="1"/>
</dbReference>
<dbReference type="Pfam" id="PF00160">
    <property type="entry name" value="Pro_isomerase"/>
    <property type="match status" value="1"/>
</dbReference>
<dbReference type="PIRSF" id="PIRSF001467">
    <property type="entry name" value="Peptidylpro_ismrse"/>
    <property type="match status" value="1"/>
</dbReference>
<feature type="chain" id="PRO_5042664918" description="Peptidyl-prolyl cis-trans isomerase" evidence="5">
    <location>
        <begin position="24"/>
        <end position="231"/>
    </location>
</feature>
<evidence type="ECO:0000256" key="2">
    <source>
        <dbReference type="ARBA" id="ARBA00007365"/>
    </source>
</evidence>
<evidence type="ECO:0000256" key="4">
    <source>
        <dbReference type="ARBA" id="ARBA00023235"/>
    </source>
</evidence>
<dbReference type="GO" id="GO:0003755">
    <property type="term" value="F:peptidyl-prolyl cis-trans isomerase activity"/>
    <property type="evidence" value="ECO:0007669"/>
    <property type="project" value="UniProtKB-UniRule"/>
</dbReference>
<sequence>MLFKKLFLTIFLMSLLSSSGAQSAADTVCHEVLLATTMGNIRVKLYNDTPLHRDNFLKLVRAGFYDGMLFHRVIANFMIQTGDPKSREAHTGEVLGNHSEGEKIPAEIRWPEHWHKRGALAAAREGDDTNPERKSSGSQFYIVYGKRFTDLELDTQQRRLDKATSETVKMSSALREAYNKIGGTPHLDGQYTVFGEVTEGLEVVKQIQWADTDEHDRPREDIRIVKATVVR</sequence>
<dbReference type="InterPro" id="IPR002130">
    <property type="entry name" value="Cyclophilin-type_PPIase_dom"/>
</dbReference>
<reference evidence="7 8" key="1">
    <citation type="submission" date="2018-06" db="EMBL/GenBank/DDBJ databases">
        <authorList>
            <consortium name="Pathogen Informatics"/>
            <person name="Doyle S."/>
        </authorList>
    </citation>
    <scope>NUCLEOTIDE SEQUENCE [LARGE SCALE GENOMIC DNA]</scope>
    <source>
        <strain evidence="7 8">NCTC13063</strain>
    </source>
</reference>
<dbReference type="PANTHER" id="PTHR45625:SF4">
    <property type="entry name" value="PEPTIDYLPROLYL ISOMERASE DOMAIN AND WD REPEAT-CONTAINING PROTEIN 1"/>
    <property type="match status" value="1"/>
</dbReference>
<dbReference type="Gene3D" id="2.40.100.10">
    <property type="entry name" value="Cyclophilin-like"/>
    <property type="match status" value="1"/>
</dbReference>
<dbReference type="EMBL" id="UGTJ01000001">
    <property type="protein sequence ID" value="SUB78833.1"/>
    <property type="molecule type" value="Genomic_DNA"/>
</dbReference>
<evidence type="ECO:0000256" key="5">
    <source>
        <dbReference type="RuleBase" id="RU363019"/>
    </source>
</evidence>
<comment type="caution">
    <text evidence="7">The sequence shown here is derived from an EMBL/GenBank/DDBJ whole genome shotgun (WGS) entry which is preliminary data.</text>
</comment>
<evidence type="ECO:0000313" key="8">
    <source>
        <dbReference type="Proteomes" id="UP000255283"/>
    </source>
</evidence>
<comment type="function">
    <text evidence="1 5">PPIases accelerate the folding of proteins. It catalyzes the cis-trans isomerization of proline imidic peptide bonds in oligopeptides.</text>
</comment>
<accession>A0AAQ1ZI46</accession>
<feature type="domain" description="PPIase cyclophilin-type" evidence="6">
    <location>
        <begin position="36"/>
        <end position="229"/>
    </location>
</feature>
<evidence type="ECO:0000256" key="1">
    <source>
        <dbReference type="ARBA" id="ARBA00002388"/>
    </source>
</evidence>
<comment type="catalytic activity">
    <reaction evidence="5">
        <text>[protein]-peptidylproline (omega=180) = [protein]-peptidylproline (omega=0)</text>
        <dbReference type="Rhea" id="RHEA:16237"/>
        <dbReference type="Rhea" id="RHEA-COMP:10747"/>
        <dbReference type="Rhea" id="RHEA-COMP:10748"/>
        <dbReference type="ChEBI" id="CHEBI:83833"/>
        <dbReference type="ChEBI" id="CHEBI:83834"/>
        <dbReference type="EC" id="5.2.1.8"/>
    </reaction>
</comment>
<protein>
    <recommendedName>
        <fullName evidence="5">Peptidyl-prolyl cis-trans isomerase</fullName>
        <shortName evidence="5">PPIase</shortName>
        <ecNumber evidence="5">5.2.1.8</ecNumber>
    </recommendedName>
</protein>
<dbReference type="PROSITE" id="PS50072">
    <property type="entry name" value="CSA_PPIASE_2"/>
    <property type="match status" value="1"/>
</dbReference>
<proteinExistence type="inferred from homology"/>
<evidence type="ECO:0000259" key="6">
    <source>
        <dbReference type="PROSITE" id="PS50072"/>
    </source>
</evidence>
<keyword evidence="4 5" id="KW-0413">Isomerase</keyword>
<dbReference type="RefSeq" id="WP_115152940.1">
    <property type="nucleotide sequence ID" value="NZ_UGTJ01000001.1"/>
</dbReference>
<keyword evidence="3 5" id="KW-0697">Rotamase</keyword>
<name>A0AAQ1ZI46_9BACT</name>
<dbReference type="CDD" id="cd00317">
    <property type="entry name" value="cyclophilin"/>
    <property type="match status" value="1"/>
</dbReference>
<dbReference type="PRINTS" id="PR00153">
    <property type="entry name" value="CSAPPISMRASE"/>
</dbReference>
<keyword evidence="5" id="KW-0732">Signal</keyword>
<dbReference type="SUPFAM" id="SSF50891">
    <property type="entry name" value="Cyclophilin-like"/>
    <property type="match status" value="1"/>
</dbReference>
<feature type="signal peptide" evidence="5">
    <location>
        <begin position="1"/>
        <end position="23"/>
    </location>
</feature>
<evidence type="ECO:0000313" key="7">
    <source>
        <dbReference type="EMBL" id="SUB78833.1"/>
    </source>
</evidence>
<evidence type="ECO:0000256" key="3">
    <source>
        <dbReference type="ARBA" id="ARBA00023110"/>
    </source>
</evidence>
<gene>
    <name evidence="7" type="ORF">NCTC13063_00079</name>
</gene>